<name>A0AA88KR59_NAELO</name>
<reference evidence="2 3" key="1">
    <citation type="journal article" date="2018" name="BMC Genomics">
        <title>The genome of Naegleria lovaniensis, the basis for a comparative approach to unravel pathogenicity factors of the human pathogenic amoeba N. fowleri.</title>
        <authorList>
            <person name="Liechti N."/>
            <person name="Schurch N."/>
            <person name="Bruggmann R."/>
            <person name="Wittwer M."/>
        </authorList>
    </citation>
    <scope>NUCLEOTIDE SEQUENCE [LARGE SCALE GENOMIC DNA]</scope>
    <source>
        <strain evidence="2 3">ATCC 30569</strain>
    </source>
</reference>
<dbReference type="Proteomes" id="UP000816034">
    <property type="component" value="Unassembled WGS sequence"/>
</dbReference>
<proteinExistence type="predicted"/>
<feature type="region of interest" description="Disordered" evidence="1">
    <location>
        <begin position="721"/>
        <end position="748"/>
    </location>
</feature>
<dbReference type="Gene3D" id="1.25.40.20">
    <property type="entry name" value="Ankyrin repeat-containing domain"/>
    <property type="match status" value="1"/>
</dbReference>
<evidence type="ECO:0000256" key="1">
    <source>
        <dbReference type="SAM" id="MobiDB-lite"/>
    </source>
</evidence>
<dbReference type="GeneID" id="68101978"/>
<keyword evidence="3" id="KW-1185">Reference proteome</keyword>
<sequence length="1057" mass="122682">MSQPPRPSNISHTLPPEIICEVMVYALDPHALISSISRMRHVSRSWFGVTESRVFWQLVVEACRPPRPNKRDCSSNECKIITTVKEDDALGEVEQENVLEQDEMEEALDDDDAILVDIYNEEEDILDENDDNRWEDLEEALPGTSSLLETLSESYSNPTDSEEDCNSYNSFHGHFFKTHEFIDTLLHQTQFNKFYFLNDQHQQHPQQMDGFLGFRMFLDDKSYMDPTPHDDDPSLFLPKADPANNHHETVCSLFHEKVVSWIDAFGMHDHGENVLLKALLEISLGHETIEYLGMRNMGTCVQAFFHKLFEPAMLLVREWFQISPNNSKPKEINPFTAIRDTPHTSTQELFFNKNLLQFLKDNNSHQKEQSIFKQDIGGAWNDHDSFYHVIPRQYLLFMIEHFTNMNVVVNREGDTQDVVTFVMEQLYQCGLHVENVIFHDLSLHLRNFERTEALRRIIPPMSSGFYLQHLAVWTQNLSLLHWCLTVNNKDCHAKIVDVLTPKASFSDMIPRSLTFQSYLRTCLQDSCGLTILHYAVAMRSLEFVRVLLNHYFCHPFIMSNFKESPLSLAYKISTHHVGKTKNNVEQAMLDLFTQRYQLPETCLTETETNVTSCPKLNDDEKLITQRQEVDSWYNISTGEWQEREDDLELNVNKVVEKHGELKSTEFSSSDDEENCYYESDEFEYEECISLDWMKKQIKNFSSQTFQKDTCSGDHNVELDHNESEQCHSDENEASLTGHDPNSLKRKRHDPVYREFGPMEDFTEYFEELISNFEQVEKEEESSDFYPTCRVKILERTFDSNKKQKLSDPNVLINRGNYCIIPKRPFNRCVNEIGQYYRAELLFMPHAKMMLQQHTESVTRRVFELASHISLFMGYDHVTTEFVLAANMILSQHSVPSQRMGHVVEMHLKEVSEGNHVSKHLHDMIASYDMDLLTLITMEDDVEGTIPDDDYDSSISTCSDDSCTSITALCFALDRAEGFNDSYSVYADNPTKQKQYAPFIKKFTGSDGYERSAQVEVHRNSLSLYVHTNERDLAVLWADGHLDDCIEHQRNNPGLSLK</sequence>
<evidence type="ECO:0000313" key="2">
    <source>
        <dbReference type="EMBL" id="KAG2392947.1"/>
    </source>
</evidence>
<dbReference type="AlphaFoldDB" id="A0AA88KR59"/>
<dbReference type="SUPFAM" id="SSF81383">
    <property type="entry name" value="F-box domain"/>
    <property type="match status" value="1"/>
</dbReference>
<evidence type="ECO:0000313" key="3">
    <source>
        <dbReference type="Proteomes" id="UP000816034"/>
    </source>
</evidence>
<dbReference type="InterPro" id="IPR036047">
    <property type="entry name" value="F-box-like_dom_sf"/>
</dbReference>
<dbReference type="InterPro" id="IPR036770">
    <property type="entry name" value="Ankyrin_rpt-contain_sf"/>
</dbReference>
<dbReference type="SUPFAM" id="SSF48403">
    <property type="entry name" value="Ankyrin repeat"/>
    <property type="match status" value="1"/>
</dbReference>
<evidence type="ECO:0008006" key="4">
    <source>
        <dbReference type="Google" id="ProtNLM"/>
    </source>
</evidence>
<dbReference type="RefSeq" id="XP_044554841.1">
    <property type="nucleotide sequence ID" value="XM_044699721.1"/>
</dbReference>
<dbReference type="EMBL" id="PYSW02000003">
    <property type="protein sequence ID" value="KAG2392947.1"/>
    <property type="molecule type" value="Genomic_DNA"/>
</dbReference>
<protein>
    <recommendedName>
        <fullName evidence="4">F-box domain-containing protein</fullName>
    </recommendedName>
</protein>
<gene>
    <name evidence="2" type="ORF">C9374_009524</name>
</gene>
<comment type="caution">
    <text evidence="2">The sequence shown here is derived from an EMBL/GenBank/DDBJ whole genome shotgun (WGS) entry which is preliminary data.</text>
</comment>
<accession>A0AA88KR59</accession>
<organism evidence="2 3">
    <name type="scientific">Naegleria lovaniensis</name>
    <name type="common">Amoeba</name>
    <dbReference type="NCBI Taxonomy" id="51637"/>
    <lineage>
        <taxon>Eukaryota</taxon>
        <taxon>Discoba</taxon>
        <taxon>Heterolobosea</taxon>
        <taxon>Tetramitia</taxon>
        <taxon>Eutetramitia</taxon>
        <taxon>Vahlkampfiidae</taxon>
        <taxon>Naegleria</taxon>
    </lineage>
</organism>
<feature type="compositionally biased region" description="Basic and acidic residues" evidence="1">
    <location>
        <begin position="721"/>
        <end position="730"/>
    </location>
</feature>